<evidence type="ECO:0000313" key="2">
    <source>
        <dbReference type="EMBL" id="OEJ72722.1"/>
    </source>
</evidence>
<feature type="domain" description="Polyphosphate kinase-2-related" evidence="1">
    <location>
        <begin position="269"/>
        <end position="495"/>
    </location>
</feature>
<accession>A0A1E5QDI2</accession>
<dbReference type="PANTHER" id="PTHR34383">
    <property type="entry name" value="POLYPHOSPHATE:AMP PHOSPHOTRANSFERASE-RELATED"/>
    <property type="match status" value="1"/>
</dbReference>
<dbReference type="OrthoDB" id="9775224at2"/>
<feature type="domain" description="Polyphosphate kinase-2-related" evidence="1">
    <location>
        <begin position="11"/>
        <end position="231"/>
    </location>
</feature>
<dbReference type="STRING" id="1781255.BH720_23500"/>
<dbReference type="InterPro" id="IPR022489">
    <property type="entry name" value="PolyP_AMP_Tfrase"/>
</dbReference>
<reference evidence="2" key="1">
    <citation type="submission" date="2016-09" db="EMBL/GenBank/DDBJ databases">
        <title>Draft genome of thermotolerant cyanobacterium Desertifilum sp. strain IPPAS B-1220.</title>
        <authorList>
            <person name="Sinetova M.A."/>
            <person name="Bolakhan K."/>
            <person name="Zayadan B.K."/>
            <person name="Mironov K.S."/>
            <person name="Ustinova V."/>
            <person name="Kupriyanova E.V."/>
            <person name="Sidorov R.A."/>
            <person name="Skrypnik A.N."/>
            <person name="Gogoleva N.E."/>
            <person name="Gogolev Y.V."/>
            <person name="Los D.A."/>
        </authorList>
    </citation>
    <scope>NUCLEOTIDE SEQUENCE [LARGE SCALE GENOMIC DNA]</scope>
    <source>
        <strain evidence="2">IPPAS B-1220</strain>
    </source>
</reference>
<organism evidence="2">
    <name type="scientific">Desertifilum tharense IPPAS B-1220</name>
    <dbReference type="NCBI Taxonomy" id="1781255"/>
    <lineage>
        <taxon>Bacteria</taxon>
        <taxon>Bacillati</taxon>
        <taxon>Cyanobacteriota</taxon>
        <taxon>Cyanophyceae</taxon>
        <taxon>Desertifilales</taxon>
        <taxon>Desertifilaceae</taxon>
        <taxon>Desertifilum</taxon>
    </lineage>
</organism>
<dbReference type="GO" id="GO:0006797">
    <property type="term" value="P:polyphosphate metabolic process"/>
    <property type="evidence" value="ECO:0007669"/>
    <property type="project" value="InterPro"/>
</dbReference>
<evidence type="ECO:0000259" key="1">
    <source>
        <dbReference type="Pfam" id="PF03976"/>
    </source>
</evidence>
<name>A0A1E5QDI2_9CYAN</name>
<dbReference type="GO" id="GO:0043751">
    <property type="term" value="F:polyphosphate:AMP phosphotransferase activity"/>
    <property type="evidence" value="ECO:0007669"/>
    <property type="project" value="InterPro"/>
</dbReference>
<dbReference type="SUPFAM" id="SSF52540">
    <property type="entry name" value="P-loop containing nucleoside triphosphate hydrolases"/>
    <property type="match status" value="2"/>
</dbReference>
<comment type="caution">
    <text evidence="2">The sequence shown here is derived from an EMBL/GenBank/DDBJ whole genome shotgun (WGS) entry which is preliminary data.</text>
</comment>
<dbReference type="InterPro" id="IPR027417">
    <property type="entry name" value="P-loop_NTPase"/>
</dbReference>
<dbReference type="Gene3D" id="3.40.50.300">
    <property type="entry name" value="P-loop containing nucleotide triphosphate hydrolases"/>
    <property type="match status" value="2"/>
</dbReference>
<sequence length="503" mass="58693">MLDTLDLSLTLDKETYKQETEALMRRLRSLQQACWEKKLANVIVLEGWAAAGKGALVKKVVGYMDPRGFTVHPIWPPTPQERTYPFLWRFWQKLPSSGSIGLFYHSWYTHVLEDRLFQRVPDAEIPRTMQHINAFERQLVDDGAAIAKFWIHLSKKELKKRLKKYAADPLDAWRVRSEDWKQAKNYDQYATFAEEMLIQTSTGSAPWTLVEGNDKRWARVKVLTKVAAVLTEALDRQHIFVPAPSLPPQEKLEPTEPDFLGRVDLTQALSPEDYKTQLKDAQVRLRQLQLSIYEHQIPVLAIFEGWDAAGKGGAIKRLTDNLDPRSYIVRTFAAPSDEEKAHHYLWRFWRRLPGGGKIGVFDRSWYGRVLVERVEGFATETQWRRAYREINEFEAQLTDAGYVLVKFWLHIDSDEQLKRFQSRESDPFKEYKLTDEDWRNRDQWSFYEVAVNQAISRTHTPNAPWTAVAANDKYYARVKVIETVTHAIEAQLKRHARLNFQGE</sequence>
<dbReference type="PANTHER" id="PTHR34383:SF3">
    <property type="entry name" value="POLYPHOSPHATE:AMP PHOSPHOTRANSFERASE"/>
    <property type="match status" value="1"/>
</dbReference>
<dbReference type="Pfam" id="PF03976">
    <property type="entry name" value="PPK2"/>
    <property type="match status" value="2"/>
</dbReference>
<keyword evidence="2" id="KW-0808">Transferase</keyword>
<gene>
    <name evidence="2" type="ORF">BH720_23500</name>
</gene>
<dbReference type="AlphaFoldDB" id="A0A1E5QDI2"/>
<proteinExistence type="predicted"/>
<dbReference type="EMBL" id="MJGC01000114">
    <property type="protein sequence ID" value="OEJ72722.1"/>
    <property type="molecule type" value="Genomic_DNA"/>
</dbReference>
<dbReference type="InterPro" id="IPR022488">
    <property type="entry name" value="PPK2-related"/>
</dbReference>
<dbReference type="NCBIfam" id="TIGR03708">
    <property type="entry name" value="poly_P_AMP_trns"/>
    <property type="match status" value="1"/>
</dbReference>
<protein>
    <submittedName>
        <fullName evidence="2">Polyphosphate:AMP phosphotransferase</fullName>
    </submittedName>
</protein>